<keyword evidence="2" id="KW-0255">Endonuclease</keyword>
<dbReference type="PANTHER" id="PTHR33710">
    <property type="entry name" value="BNAC02G09200D PROTEIN"/>
    <property type="match status" value="1"/>
</dbReference>
<organism evidence="2 3">
    <name type="scientific">Heracleum sosnowskyi</name>
    <dbReference type="NCBI Taxonomy" id="360622"/>
    <lineage>
        <taxon>Eukaryota</taxon>
        <taxon>Viridiplantae</taxon>
        <taxon>Streptophyta</taxon>
        <taxon>Embryophyta</taxon>
        <taxon>Tracheophyta</taxon>
        <taxon>Spermatophyta</taxon>
        <taxon>Magnoliopsida</taxon>
        <taxon>eudicotyledons</taxon>
        <taxon>Gunneridae</taxon>
        <taxon>Pentapetalae</taxon>
        <taxon>asterids</taxon>
        <taxon>campanulids</taxon>
        <taxon>Apiales</taxon>
        <taxon>Apiaceae</taxon>
        <taxon>Apioideae</taxon>
        <taxon>apioid superclade</taxon>
        <taxon>Tordylieae</taxon>
        <taxon>Tordyliinae</taxon>
        <taxon>Heracleum</taxon>
    </lineage>
</organism>
<evidence type="ECO:0000313" key="2">
    <source>
        <dbReference type="EMBL" id="KAK1368150.1"/>
    </source>
</evidence>
<gene>
    <name evidence="2" type="ORF">POM88_034242</name>
</gene>
<dbReference type="InterPro" id="IPR036691">
    <property type="entry name" value="Endo/exonu/phosph_ase_sf"/>
</dbReference>
<feature type="domain" description="Endonuclease/exonuclease/phosphatase" evidence="1">
    <location>
        <begin position="4"/>
        <end position="224"/>
    </location>
</feature>
<name>A0AAD8HIW6_9APIA</name>
<evidence type="ECO:0000313" key="3">
    <source>
        <dbReference type="Proteomes" id="UP001237642"/>
    </source>
</evidence>
<dbReference type="Proteomes" id="UP001237642">
    <property type="component" value="Unassembled WGS sequence"/>
</dbReference>
<reference evidence="2" key="1">
    <citation type="submission" date="2023-02" db="EMBL/GenBank/DDBJ databases">
        <title>Genome of toxic invasive species Heracleum sosnowskyi carries increased number of genes despite the absence of recent whole-genome duplications.</title>
        <authorList>
            <person name="Schelkunov M."/>
            <person name="Shtratnikova V."/>
            <person name="Makarenko M."/>
            <person name="Klepikova A."/>
            <person name="Omelchenko D."/>
            <person name="Novikova G."/>
            <person name="Obukhova E."/>
            <person name="Bogdanov V."/>
            <person name="Penin A."/>
            <person name="Logacheva M."/>
        </authorList>
    </citation>
    <scope>NUCLEOTIDE SEQUENCE</scope>
    <source>
        <strain evidence="2">Hsosn_3</strain>
        <tissue evidence="2">Leaf</tissue>
    </source>
</reference>
<accession>A0AAD8HIW6</accession>
<dbReference type="EMBL" id="JAUIZM010000008">
    <property type="protein sequence ID" value="KAK1368150.1"/>
    <property type="molecule type" value="Genomic_DNA"/>
</dbReference>
<protein>
    <submittedName>
        <fullName evidence="2">Endonuclease/exonuclease/phosphatase family protein</fullName>
    </submittedName>
</protein>
<dbReference type="Gene3D" id="3.60.10.10">
    <property type="entry name" value="Endonuclease/exonuclease/phosphatase"/>
    <property type="match status" value="1"/>
</dbReference>
<dbReference type="AlphaFoldDB" id="A0AAD8HIW6"/>
<dbReference type="PANTHER" id="PTHR33710:SF64">
    <property type="entry name" value="ENDONUCLEASE_EXONUCLEASE_PHOSPHATASE DOMAIN-CONTAINING PROTEIN"/>
    <property type="match status" value="1"/>
</dbReference>
<reference evidence="2" key="2">
    <citation type="submission" date="2023-05" db="EMBL/GenBank/DDBJ databases">
        <authorList>
            <person name="Schelkunov M.I."/>
        </authorList>
    </citation>
    <scope>NUCLEOTIDE SEQUENCE</scope>
    <source>
        <strain evidence="2">Hsosn_3</strain>
        <tissue evidence="2">Leaf</tissue>
    </source>
</reference>
<keyword evidence="2" id="KW-0378">Hydrolase</keyword>
<evidence type="ECO:0000259" key="1">
    <source>
        <dbReference type="Pfam" id="PF03372"/>
    </source>
</evidence>
<dbReference type="GO" id="GO:0004519">
    <property type="term" value="F:endonuclease activity"/>
    <property type="evidence" value="ECO:0007669"/>
    <property type="project" value="UniProtKB-KW"/>
</dbReference>
<sequence length="385" mass="44291">MSILSWNCHGLGTPWAFQFLREIILQKRPDYVFLCETLCKQVTVEKLQQSIGFEGNVLVEARGHSGGVALLWRYKEDVALTSYSKNHIDVTVNSKNGDTFRLTGVYGEPDRTKRHETWHLLRVLSSENLLPWCLIGDINNVLSQSDKRGGRPYPSALIQGFQDTIEDCGLTDMPLHGHPFTWERCASAGEMIEVRLDRALVSHNFLNLFAEAKLSNLEVSTSDHSPILLELHKVVAVPPTKKFRFENAWLQRIRDNVWEEVVAVSKKSWGGFKMEALRLKVLLEKEVIQAIEQGNKNIIRYLVNRIYRIRKSVEEEPIVKFLDEDRQTRMIKGEEEHIRFIVNNLDWIDPDVQALAMEGDNEGIRMASNQLHYKSLRNLKGDVRS</sequence>
<dbReference type="SUPFAM" id="SSF56219">
    <property type="entry name" value="DNase I-like"/>
    <property type="match status" value="1"/>
</dbReference>
<comment type="caution">
    <text evidence="2">The sequence shown here is derived from an EMBL/GenBank/DDBJ whole genome shotgun (WGS) entry which is preliminary data.</text>
</comment>
<dbReference type="Pfam" id="PF03372">
    <property type="entry name" value="Exo_endo_phos"/>
    <property type="match status" value="1"/>
</dbReference>
<keyword evidence="3" id="KW-1185">Reference proteome</keyword>
<keyword evidence="2" id="KW-0540">Nuclease</keyword>
<dbReference type="InterPro" id="IPR005135">
    <property type="entry name" value="Endo/exonuclease/phosphatase"/>
</dbReference>
<proteinExistence type="predicted"/>